<feature type="signal peptide" evidence="3">
    <location>
        <begin position="1"/>
        <end position="19"/>
    </location>
</feature>
<keyword evidence="2" id="KW-1133">Transmembrane helix</keyword>
<feature type="transmembrane region" description="Helical" evidence="2">
    <location>
        <begin position="94"/>
        <end position="112"/>
    </location>
</feature>
<feature type="region of interest" description="Disordered" evidence="1">
    <location>
        <begin position="17"/>
        <end position="85"/>
    </location>
</feature>
<sequence>MVLSMLVSALWINSTPATAQTPRDSAAERSRAQKNSSPTDDQASPAASPGDRQMLQDTGGKSGTQGIGRENNDNTGKNADPGRISKEYGKRNTYIMWGVVILIAAVFILLLSRIKRKTRL</sequence>
<evidence type="ECO:0000313" key="5">
    <source>
        <dbReference type="Proteomes" id="UP000245678"/>
    </source>
</evidence>
<dbReference type="EMBL" id="QGHA01000005">
    <property type="protein sequence ID" value="PWK77200.1"/>
    <property type="molecule type" value="Genomic_DNA"/>
</dbReference>
<protein>
    <recommendedName>
        <fullName evidence="6">LPXTG-motif cell wall-anchored protein</fullName>
    </recommendedName>
</protein>
<reference evidence="4 5" key="1">
    <citation type="submission" date="2018-05" db="EMBL/GenBank/DDBJ databases">
        <title>Genomic Encyclopedia of Archaeal and Bacterial Type Strains, Phase II (KMG-II): from individual species to whole genera.</title>
        <authorList>
            <person name="Goeker M."/>
        </authorList>
    </citation>
    <scope>NUCLEOTIDE SEQUENCE [LARGE SCALE GENOMIC DNA]</scope>
    <source>
        <strain evidence="4 5">DSM 19975</strain>
    </source>
</reference>
<comment type="caution">
    <text evidence="4">The sequence shown here is derived from an EMBL/GenBank/DDBJ whole genome shotgun (WGS) entry which is preliminary data.</text>
</comment>
<evidence type="ECO:0008006" key="6">
    <source>
        <dbReference type="Google" id="ProtNLM"/>
    </source>
</evidence>
<evidence type="ECO:0000256" key="1">
    <source>
        <dbReference type="SAM" id="MobiDB-lite"/>
    </source>
</evidence>
<accession>A0A316HB46</accession>
<feature type="chain" id="PRO_5016351098" description="LPXTG-motif cell wall-anchored protein" evidence="3">
    <location>
        <begin position="20"/>
        <end position="120"/>
    </location>
</feature>
<keyword evidence="2" id="KW-0472">Membrane</keyword>
<organism evidence="4 5">
    <name type="scientific">Mucilaginibacter oryzae</name>
    <dbReference type="NCBI Taxonomy" id="468058"/>
    <lineage>
        <taxon>Bacteria</taxon>
        <taxon>Pseudomonadati</taxon>
        <taxon>Bacteroidota</taxon>
        <taxon>Sphingobacteriia</taxon>
        <taxon>Sphingobacteriales</taxon>
        <taxon>Sphingobacteriaceae</taxon>
        <taxon>Mucilaginibacter</taxon>
    </lineage>
</organism>
<dbReference type="AlphaFoldDB" id="A0A316HB46"/>
<evidence type="ECO:0000256" key="3">
    <source>
        <dbReference type="SAM" id="SignalP"/>
    </source>
</evidence>
<dbReference type="Proteomes" id="UP000245678">
    <property type="component" value="Unassembled WGS sequence"/>
</dbReference>
<keyword evidence="3" id="KW-0732">Signal</keyword>
<proteinExistence type="predicted"/>
<gene>
    <name evidence="4" type="ORF">LX99_03010</name>
</gene>
<evidence type="ECO:0000256" key="2">
    <source>
        <dbReference type="SAM" id="Phobius"/>
    </source>
</evidence>
<name>A0A316HB46_9SPHI</name>
<evidence type="ECO:0000313" key="4">
    <source>
        <dbReference type="EMBL" id="PWK77200.1"/>
    </source>
</evidence>
<feature type="compositionally biased region" description="Polar residues" evidence="1">
    <location>
        <begin position="33"/>
        <end position="42"/>
    </location>
</feature>
<keyword evidence="5" id="KW-1185">Reference proteome</keyword>
<keyword evidence="2" id="KW-0812">Transmembrane</keyword>